<dbReference type="PROSITE" id="PS50811">
    <property type="entry name" value="WRKY"/>
    <property type="match status" value="1"/>
</dbReference>
<dbReference type="PROSITE" id="PS50104">
    <property type="entry name" value="TIR"/>
    <property type="match status" value="1"/>
</dbReference>
<dbReference type="Pfam" id="PF03106">
    <property type="entry name" value="WRKY"/>
    <property type="match status" value="1"/>
</dbReference>
<dbReference type="SUPFAM" id="SSF52200">
    <property type="entry name" value="Toll/Interleukin receptor TIR domain"/>
    <property type="match status" value="1"/>
</dbReference>
<keyword evidence="3" id="KW-0677">Repeat</keyword>
<evidence type="ECO:0000313" key="12">
    <source>
        <dbReference type="Proteomes" id="UP000087766"/>
    </source>
</evidence>
<evidence type="ECO:0000256" key="4">
    <source>
        <dbReference type="ARBA" id="ARBA00022741"/>
    </source>
</evidence>
<organism evidence="12 13">
    <name type="scientific">Vigna radiata var. radiata</name>
    <name type="common">Mung bean</name>
    <name type="synonym">Phaseolus aureus</name>
    <dbReference type="NCBI Taxonomy" id="3916"/>
    <lineage>
        <taxon>Eukaryota</taxon>
        <taxon>Viridiplantae</taxon>
        <taxon>Streptophyta</taxon>
        <taxon>Embryophyta</taxon>
        <taxon>Tracheophyta</taxon>
        <taxon>Spermatophyta</taxon>
        <taxon>Magnoliopsida</taxon>
        <taxon>eudicotyledons</taxon>
        <taxon>Gunneridae</taxon>
        <taxon>Pentapetalae</taxon>
        <taxon>rosids</taxon>
        <taxon>fabids</taxon>
        <taxon>Fabales</taxon>
        <taxon>Fabaceae</taxon>
        <taxon>Papilionoideae</taxon>
        <taxon>50 kb inversion clade</taxon>
        <taxon>NPAAA clade</taxon>
        <taxon>indigoferoid/millettioid clade</taxon>
        <taxon>Phaseoleae</taxon>
        <taxon>Vigna</taxon>
    </lineage>
</organism>
<dbReference type="Gene3D" id="3.80.10.10">
    <property type="entry name" value="Ribonuclease Inhibitor"/>
    <property type="match status" value="2"/>
</dbReference>
<dbReference type="PANTHER" id="PTHR33463:SF179">
    <property type="entry name" value="NB-ARC DOMAIN-CONTAINING PROTEIN"/>
    <property type="match status" value="1"/>
</dbReference>
<reference evidence="13" key="2">
    <citation type="submission" date="2025-08" db="UniProtKB">
        <authorList>
            <consortium name="RefSeq"/>
        </authorList>
    </citation>
    <scope>IDENTIFICATION</scope>
    <source>
        <tissue evidence="13">Leaf</tissue>
    </source>
</reference>
<keyword evidence="12" id="KW-1185">Reference proteome</keyword>
<dbReference type="InterPro" id="IPR035897">
    <property type="entry name" value="Toll_tir_struct_dom_sf"/>
</dbReference>
<dbReference type="KEGG" id="vra:106769367"/>
<proteinExistence type="predicted"/>
<dbReference type="Pfam" id="PF01582">
    <property type="entry name" value="TIR"/>
    <property type="match status" value="1"/>
</dbReference>
<protein>
    <submittedName>
        <fullName evidence="13">Uncharacterized protein LOC106769367</fullName>
    </submittedName>
</protein>
<dbReference type="GO" id="GO:0005634">
    <property type="term" value="C:nucleus"/>
    <property type="evidence" value="ECO:0007669"/>
    <property type="project" value="UniProtKB-SubCell"/>
</dbReference>
<name>A0A1S3UX42_VIGRR</name>
<feature type="domain" description="TIR" evidence="10">
    <location>
        <begin position="1"/>
        <end position="159"/>
    </location>
</feature>
<dbReference type="InterPro" id="IPR050905">
    <property type="entry name" value="Plant_NBS-LRR"/>
</dbReference>
<dbReference type="Proteomes" id="UP000087766">
    <property type="component" value="Chromosome 7"/>
</dbReference>
<feature type="domain" description="WRKY" evidence="11">
    <location>
        <begin position="1243"/>
        <end position="1307"/>
    </location>
</feature>
<dbReference type="Gene3D" id="3.40.50.10140">
    <property type="entry name" value="Toll/interleukin-1 receptor homology (TIR) domain"/>
    <property type="match status" value="1"/>
</dbReference>
<dbReference type="GO" id="GO:0003700">
    <property type="term" value="F:DNA-binding transcription factor activity"/>
    <property type="evidence" value="ECO:0007669"/>
    <property type="project" value="InterPro"/>
</dbReference>
<keyword evidence="7" id="KW-0238">DNA-binding</keyword>
<dbReference type="GO" id="GO:0006952">
    <property type="term" value="P:defense response"/>
    <property type="evidence" value="ECO:0007669"/>
    <property type="project" value="UniProtKB-KW"/>
</dbReference>
<evidence type="ECO:0000256" key="5">
    <source>
        <dbReference type="ARBA" id="ARBA00022821"/>
    </source>
</evidence>
<comment type="subcellular location">
    <subcellularLocation>
        <location evidence="1">Nucleus</location>
    </subcellularLocation>
</comment>
<keyword evidence="2" id="KW-0433">Leucine-rich repeat</keyword>
<keyword evidence="5" id="KW-0611">Plant defense</keyword>
<evidence type="ECO:0000256" key="2">
    <source>
        <dbReference type="ARBA" id="ARBA00022614"/>
    </source>
</evidence>
<gene>
    <name evidence="13" type="primary">LOC106769367</name>
</gene>
<evidence type="ECO:0000259" key="10">
    <source>
        <dbReference type="PROSITE" id="PS50104"/>
    </source>
</evidence>
<dbReference type="GO" id="GO:0000166">
    <property type="term" value="F:nucleotide binding"/>
    <property type="evidence" value="ECO:0007669"/>
    <property type="project" value="UniProtKB-KW"/>
</dbReference>
<dbReference type="InterPro" id="IPR042197">
    <property type="entry name" value="Apaf_helical"/>
</dbReference>
<dbReference type="InterPro" id="IPR032675">
    <property type="entry name" value="LRR_dom_sf"/>
</dbReference>
<dbReference type="GO" id="GO:0007165">
    <property type="term" value="P:signal transduction"/>
    <property type="evidence" value="ECO:0007669"/>
    <property type="project" value="InterPro"/>
</dbReference>
<dbReference type="InterPro" id="IPR003591">
    <property type="entry name" value="Leu-rich_rpt_typical-subtyp"/>
</dbReference>
<dbReference type="PANTHER" id="PTHR33463">
    <property type="entry name" value="NB-ARC DOMAIN-CONTAINING PROTEIN-RELATED"/>
    <property type="match status" value="1"/>
</dbReference>
<evidence type="ECO:0000256" key="6">
    <source>
        <dbReference type="ARBA" id="ARBA00023015"/>
    </source>
</evidence>
<dbReference type="RefSeq" id="XP_014510449.1">
    <property type="nucleotide sequence ID" value="XM_014654963.2"/>
</dbReference>
<evidence type="ECO:0000256" key="9">
    <source>
        <dbReference type="ARBA" id="ARBA00023242"/>
    </source>
</evidence>
<dbReference type="InterPro" id="IPR003657">
    <property type="entry name" value="WRKY_dom"/>
</dbReference>
<dbReference type="SUPFAM" id="SSF52540">
    <property type="entry name" value="P-loop containing nucleoside triphosphate hydrolases"/>
    <property type="match status" value="1"/>
</dbReference>
<dbReference type="InterPro" id="IPR000157">
    <property type="entry name" value="TIR_dom"/>
</dbReference>
<dbReference type="SMART" id="SM00255">
    <property type="entry name" value="TIR"/>
    <property type="match status" value="1"/>
</dbReference>
<dbReference type="SMART" id="SM00774">
    <property type="entry name" value="WRKY"/>
    <property type="match status" value="1"/>
</dbReference>
<sequence length="1360" mass="156001">MASAVFVSFNDEDTRDTTVFVLDPLRSRGIQVFVKGESTTFDLFQVIERSRLFIVVLSKNYASSICCLRELVAIINAVESSPRFLLPIFYGVHQSNVLSQNGCYVQAFSKHEERFREHKERMEEVQRWKEALTRVAAFPGWHMENAKGVEGRRFVQHAVDILSREFSTPQNETIFNRYGKFEDIVQYKDGDEVSYKELRGLIRLRDFISLVLTYPVKLEEDGVLRSWISAFPEWKAQLFSTYGFPGICKPWSLLTEKALGCMKGFMPVEMMAEIESGQRSLFNRNNDVIPEGLLPLTVDLAVDQLIQTLFSGDYRARYIRLLTRNSSEKESVVNKIHTALKDKHNMFGIDKDFLTDVWINALTCETDAEVYIQEEINKVMVSISMTEGDDMLVDTDKKKRSNRLLVIVVDADSNRKLDLQKVQFPSGIVVLIATESSTQAVKDDDFGIACTMDLNIWTQDHMLPWKLFYTYVRSCISCSTLGSSTTIQEIAVEIVKKSRGHLLAIVLVAKHLRYVKDDKYWEFVLDKLSNPSPFYDYQDCDRIGISRVMVNAFVNIIWEDIDDELKLCLQLSLPVDNIKNGVRDDILVSYWANTLRYTQELGEYKRQLPYYLEELLDCFVLLKFESRVVYLPIETYDIIKSLHISKPSIIWHGALGLTDIGQWHSLIQIELVNKNICELPESPDCPKLEVLLLQGNADLLDIPDLFFDHMPLLQHLDLSYTSIGDLPPSLTKLMQLKKLYLKGCDLIMEISPQIFQLKNLEELDLDGTLITHLSKDIRELINLQRLVLCFEAYHHVRSRGKKGNQISNTMIIPPGVISNLTQLNYLSLDVDPEDEQWSENVNSVLLEILGLEKLKTVSIYVPKADLLELIPAEKSLNFRLVVGRHMRRLISRVTPELETKFKDFDYSMKFVNGVNVPNGVKMNLGRFEALYLDRHMTIKSLSDFNLNNVRRLKVCILAECNEMETIVDGDNSPQLFCLELLSVFYMKNLRSICQRCDPFSYLKYMALHTCPMLTTIFTLHTFFILPFLEEISVEDCPKVTTLISHNSPKLELTFFLPKLRVISLLYLPNLVNIFNGLRVEHVLEEMICYCCPKLQSLSRSELSSSYLKFIKGERMWWEALEWRVSEWGFGGRPKFFDQFFKPIKVEADMMNPPAAHQDTQVNEYHGTMYQGVSSSTELMSKLHLETPLLLPSTPFPLSDSKEGEAQKRKAVIEPIVVPPLLRRKPNQGGYKRRLLPQAVKEIRTDQTLDDGFSWRKYGQKDVLGAKYPREYYRCPHKSTQGCPALKGVQRLDGDPTTFEVAYRGTHSCTQKQDLIAESGDAEVLEDFGGKANSASSSNKSSITVLEEISAEPEELQMSLP</sequence>
<evidence type="ECO:0000256" key="7">
    <source>
        <dbReference type="ARBA" id="ARBA00023125"/>
    </source>
</evidence>
<dbReference type="Gene3D" id="1.10.8.430">
    <property type="entry name" value="Helical domain of apoptotic protease-activating factors"/>
    <property type="match status" value="1"/>
</dbReference>
<dbReference type="SUPFAM" id="SSF52058">
    <property type="entry name" value="L domain-like"/>
    <property type="match status" value="1"/>
</dbReference>
<dbReference type="Gene3D" id="2.20.25.80">
    <property type="entry name" value="WRKY domain"/>
    <property type="match status" value="1"/>
</dbReference>
<accession>A0A1S3UX42</accession>
<reference evidence="12" key="1">
    <citation type="journal article" date="2014" name="Nat. Commun.">
        <title>Genome sequence of mungbean and insights into evolution within Vigna species.</title>
        <authorList>
            <person name="Kang Y.J."/>
            <person name="Kim S.K."/>
            <person name="Kim M.Y."/>
            <person name="Lestari P."/>
            <person name="Kim K.H."/>
            <person name="Ha B.K."/>
            <person name="Jun T.H."/>
            <person name="Hwang W.J."/>
            <person name="Lee T."/>
            <person name="Lee J."/>
            <person name="Shim S."/>
            <person name="Yoon M.Y."/>
            <person name="Jang Y.E."/>
            <person name="Han K.S."/>
            <person name="Taeprayoon P."/>
            <person name="Yoon N."/>
            <person name="Somta P."/>
            <person name="Tanya P."/>
            <person name="Kim K.S."/>
            <person name="Gwag J.G."/>
            <person name="Moon J.K."/>
            <person name="Lee Y.H."/>
            <person name="Park B.S."/>
            <person name="Bombarely A."/>
            <person name="Doyle J.J."/>
            <person name="Jackson S.A."/>
            <person name="Schafleitner R."/>
            <person name="Srinives P."/>
            <person name="Varshney R.K."/>
            <person name="Lee S.H."/>
        </authorList>
    </citation>
    <scope>NUCLEOTIDE SEQUENCE [LARGE SCALE GENOMIC DNA]</scope>
    <source>
        <strain evidence="12">cv. VC1973A</strain>
    </source>
</reference>
<keyword evidence="8" id="KW-0804">Transcription</keyword>
<dbReference type="GO" id="GO:0043565">
    <property type="term" value="F:sequence-specific DNA binding"/>
    <property type="evidence" value="ECO:0007669"/>
    <property type="project" value="InterPro"/>
</dbReference>
<dbReference type="InterPro" id="IPR027417">
    <property type="entry name" value="P-loop_NTPase"/>
</dbReference>
<dbReference type="GeneID" id="106769367"/>
<keyword evidence="6" id="KW-0805">Transcription regulation</keyword>
<evidence type="ECO:0000256" key="3">
    <source>
        <dbReference type="ARBA" id="ARBA00022737"/>
    </source>
</evidence>
<dbReference type="InterPro" id="IPR036576">
    <property type="entry name" value="WRKY_dom_sf"/>
</dbReference>
<dbReference type="SMART" id="SM00369">
    <property type="entry name" value="LRR_TYP"/>
    <property type="match status" value="2"/>
</dbReference>
<dbReference type="Pfam" id="PF13855">
    <property type="entry name" value="LRR_8"/>
    <property type="match status" value="1"/>
</dbReference>
<dbReference type="SUPFAM" id="SSF118290">
    <property type="entry name" value="WRKY DNA-binding domain"/>
    <property type="match status" value="1"/>
</dbReference>
<evidence type="ECO:0000313" key="13">
    <source>
        <dbReference type="RefSeq" id="XP_014510449.1"/>
    </source>
</evidence>
<dbReference type="OrthoDB" id="1938824at2759"/>
<dbReference type="InterPro" id="IPR001611">
    <property type="entry name" value="Leu-rich_rpt"/>
</dbReference>
<evidence type="ECO:0000256" key="8">
    <source>
        <dbReference type="ARBA" id="ARBA00023163"/>
    </source>
</evidence>
<keyword evidence="9" id="KW-0539">Nucleus</keyword>
<evidence type="ECO:0000259" key="11">
    <source>
        <dbReference type="PROSITE" id="PS50811"/>
    </source>
</evidence>
<keyword evidence="4" id="KW-0547">Nucleotide-binding</keyword>
<evidence type="ECO:0000256" key="1">
    <source>
        <dbReference type="ARBA" id="ARBA00004123"/>
    </source>
</evidence>